<accession>A0ABD0N2D9</accession>
<gene>
    <name evidence="2" type="ORF">M9458_049570</name>
    <name evidence="3" type="ORF">M9458_050250</name>
</gene>
<evidence type="ECO:0000313" key="2">
    <source>
        <dbReference type="EMBL" id="KAL0155307.1"/>
    </source>
</evidence>
<evidence type="ECO:0000313" key="4">
    <source>
        <dbReference type="Proteomes" id="UP001529510"/>
    </source>
</evidence>
<organism evidence="2 4">
    <name type="scientific">Cirrhinus mrigala</name>
    <name type="common">Mrigala</name>
    <dbReference type="NCBI Taxonomy" id="683832"/>
    <lineage>
        <taxon>Eukaryota</taxon>
        <taxon>Metazoa</taxon>
        <taxon>Chordata</taxon>
        <taxon>Craniata</taxon>
        <taxon>Vertebrata</taxon>
        <taxon>Euteleostomi</taxon>
        <taxon>Actinopterygii</taxon>
        <taxon>Neopterygii</taxon>
        <taxon>Teleostei</taxon>
        <taxon>Ostariophysi</taxon>
        <taxon>Cypriniformes</taxon>
        <taxon>Cyprinidae</taxon>
        <taxon>Labeoninae</taxon>
        <taxon>Labeonini</taxon>
        <taxon>Cirrhinus</taxon>
    </lineage>
</organism>
<comment type="caution">
    <text evidence="2">The sequence shown here is derived from an EMBL/GenBank/DDBJ whole genome shotgun (WGS) entry which is preliminary data.</text>
</comment>
<reference evidence="2 4" key="1">
    <citation type="submission" date="2024-05" db="EMBL/GenBank/DDBJ databases">
        <title>Genome sequencing and assembly of Indian major carp, Cirrhinus mrigala (Hamilton, 1822).</title>
        <authorList>
            <person name="Mohindra V."/>
            <person name="Chowdhury L.M."/>
            <person name="Lal K."/>
            <person name="Jena J.K."/>
        </authorList>
    </citation>
    <scope>NUCLEOTIDE SEQUENCE [LARGE SCALE GENOMIC DNA]</scope>
    <source>
        <strain evidence="2">CM1030</strain>
        <tissue evidence="2">Blood</tissue>
    </source>
</reference>
<keyword evidence="4" id="KW-1185">Reference proteome</keyword>
<protein>
    <recommendedName>
        <fullName evidence="5">Kruppel-like factor 15</fullName>
    </recommendedName>
</protein>
<feature type="region of interest" description="Disordered" evidence="1">
    <location>
        <begin position="112"/>
        <end position="154"/>
    </location>
</feature>
<evidence type="ECO:0000256" key="1">
    <source>
        <dbReference type="SAM" id="MobiDB-lite"/>
    </source>
</evidence>
<feature type="non-terminal residue" evidence="2">
    <location>
        <position position="154"/>
    </location>
</feature>
<dbReference type="EMBL" id="JAMKFB020000025">
    <property type="protein sequence ID" value="KAL0155307.1"/>
    <property type="molecule type" value="Genomic_DNA"/>
</dbReference>
<dbReference type="Proteomes" id="UP001529510">
    <property type="component" value="Unassembled WGS sequence"/>
</dbReference>
<evidence type="ECO:0008006" key="5">
    <source>
        <dbReference type="Google" id="ProtNLM"/>
    </source>
</evidence>
<proteinExistence type="predicted"/>
<dbReference type="EMBL" id="JAMKFB020000025">
    <property type="protein sequence ID" value="KAL0155987.1"/>
    <property type="molecule type" value="Genomic_DNA"/>
</dbReference>
<dbReference type="AlphaFoldDB" id="A0ABD0N2D9"/>
<evidence type="ECO:0000313" key="3">
    <source>
        <dbReference type="EMBL" id="KAL0155987.1"/>
    </source>
</evidence>
<name>A0ABD0N2D9_CIRMR</name>
<feature type="compositionally biased region" description="Polar residues" evidence="1">
    <location>
        <begin position="120"/>
        <end position="131"/>
    </location>
</feature>
<sequence length="154" mass="16225">MSKVSPGAPLQTAHPLCSPVKLPDDFDSLSQYGLDLLFKVPVGEEEVTAASEGGHEPFDAEALSELSSLAAEFQVVADAEMATTWSKKETCIGTPLVFPHVLKHRIHSDDLPGLEEPLTGSCQTSSVSKTPSGRGFSPPATGCFVPTSHNPPTP</sequence>